<accession>A0ACC2FI83</accession>
<gene>
    <name evidence="1" type="ORF">DPEC_G00292190</name>
</gene>
<name>A0ACC2FI83_DALPE</name>
<protein>
    <submittedName>
        <fullName evidence="1">Uncharacterized protein</fullName>
    </submittedName>
</protein>
<dbReference type="EMBL" id="CM055754">
    <property type="protein sequence ID" value="KAJ7990950.1"/>
    <property type="molecule type" value="Genomic_DNA"/>
</dbReference>
<comment type="caution">
    <text evidence="1">The sequence shown here is derived from an EMBL/GenBank/DDBJ whole genome shotgun (WGS) entry which is preliminary data.</text>
</comment>
<evidence type="ECO:0000313" key="1">
    <source>
        <dbReference type="EMBL" id="KAJ7990950.1"/>
    </source>
</evidence>
<sequence length="1205" mass="132388">MWNCMWISSCLSTVCLLLTVWTEVSQTSGYFELQLIAVQNPNGELWDGDCCDGERNPQDLSCSLDECDTYFRVCLKEYQTEVTTTGPCIYGTGATHVLGGNTFQFKGARNNQNRHIDGGKIIIPFQFAWPREYTLIVEAWDLDNTTHSSGEDLLIERTIRKGMINPGDERQTIQHNGPIAKFEYSIRVRCDENYYGRKCNTQCRPRDDNYGHYVCDQFGNRSCMEGWMGAYCDTAICKQGCNLLQGTCAVPGECRCKYGWQGPFCDDCLPYPGCVHGTCVKIWQCICEKNWGGLLCDRDLNYCGRNKPCKNGGTCLNSEPDEYNCVCPDGYSGKNCEIAEHACVSNPCANGGTCHEVPSGFECHCPAGWAGPTCAKDTDECASNPCAQGGTCIDMENGFECLCPEQWAGKTCQIDVSSCHGQCKNGARCQEGRRGYVCTCLPGFVGRHCEIQRNSCASGPCRNGGRCHNLLDGFLCDCPHGYSGSSCEVQSSPCSPNPCQNKAECHSLMGDFYCACPDDYEGKTCSELKDHCKTNPCEVIDSCTVAVATNDTLDGVWNISSNVCGAHGRCISLAAGNFTCSCEPGFTGTHCHENVNDCVTSPCKNGGTCIDRISSYQCFCPDGWEGTLCDIDVNDCSWNPCKNGGHCVDLLNDFYCQCRDNWKGKTCHSSESQCDSSTCSNGGKCIDHGDTFRCTCPSGWGGSTCNTAKNSTCDSNPCENGGTCVGGGDSFTCICKDGWEGPTCAQNTNDCNPHPCYNGGVCVDGVNWFRCECAPGFAGPDCRINVDECQSSPCAYGSTCVDEINRFHCVCPLGRAGPRCQEFVGIGKACRYAGLQFPHGSRWEEECNTCQCINGNVRCSKVQCGRRPCLLQRAAPSPDSSPMCPGGQECEEHHFLTCFAAPCHQWGVCSTPDPPPPLHTQCEPNTGYLDQNCARITLIFNRDKVPQGTTVEKICSELRYLPVSQTLAKEQTLLILCDLSNSNRDAVEVAMSYDQDKLDWDGDGGQIQEAASAVIGALSKRHNSTVMLAIVEVQVIPPSVEADYLVPVLCVVFSLLWIFCIVVCVWWTRKRKKERRRESSADDCTVNNQLEPLRVSPPEHKDNRDKDIRYECQKLMSSPDRTCDGAEGEEDGEEEEVEEELRQGATELDKCSSRKDKLTGKVGRVCTTRSAPVKPPHRTAYSPKDNRCKNLNAVRDREDIKDHLV</sequence>
<evidence type="ECO:0000313" key="2">
    <source>
        <dbReference type="Proteomes" id="UP001157502"/>
    </source>
</evidence>
<dbReference type="Proteomes" id="UP001157502">
    <property type="component" value="Chromosome 27"/>
</dbReference>
<keyword evidence="2" id="KW-1185">Reference proteome</keyword>
<reference evidence="1" key="1">
    <citation type="submission" date="2021-05" db="EMBL/GenBank/DDBJ databases">
        <authorList>
            <person name="Pan Q."/>
            <person name="Jouanno E."/>
            <person name="Zahm M."/>
            <person name="Klopp C."/>
            <person name="Cabau C."/>
            <person name="Louis A."/>
            <person name="Berthelot C."/>
            <person name="Parey E."/>
            <person name="Roest Crollius H."/>
            <person name="Montfort J."/>
            <person name="Robinson-Rechavi M."/>
            <person name="Bouchez O."/>
            <person name="Lampietro C."/>
            <person name="Lopez Roques C."/>
            <person name="Donnadieu C."/>
            <person name="Postlethwait J."/>
            <person name="Bobe J."/>
            <person name="Dillon D."/>
            <person name="Chandos A."/>
            <person name="von Hippel F."/>
            <person name="Guiguen Y."/>
        </authorList>
    </citation>
    <scope>NUCLEOTIDE SEQUENCE</scope>
    <source>
        <strain evidence="1">YG-Jan2019</strain>
    </source>
</reference>
<organism evidence="1 2">
    <name type="scientific">Dallia pectoralis</name>
    <name type="common">Alaska blackfish</name>
    <dbReference type="NCBI Taxonomy" id="75939"/>
    <lineage>
        <taxon>Eukaryota</taxon>
        <taxon>Metazoa</taxon>
        <taxon>Chordata</taxon>
        <taxon>Craniata</taxon>
        <taxon>Vertebrata</taxon>
        <taxon>Euteleostomi</taxon>
        <taxon>Actinopterygii</taxon>
        <taxon>Neopterygii</taxon>
        <taxon>Teleostei</taxon>
        <taxon>Protacanthopterygii</taxon>
        <taxon>Esociformes</taxon>
        <taxon>Umbridae</taxon>
        <taxon>Dallia</taxon>
    </lineage>
</organism>
<proteinExistence type="predicted"/>